<reference evidence="3" key="1">
    <citation type="submission" date="2023-01" db="EMBL/GenBank/DDBJ databases">
        <title>Key to firefly adult light organ development and bioluminescence: homeobox transcription factors regulate luciferase expression and transportation to peroxisome.</title>
        <authorList>
            <person name="Fu X."/>
        </authorList>
    </citation>
    <scope>NUCLEOTIDE SEQUENCE [LARGE SCALE GENOMIC DNA]</scope>
</reference>
<evidence type="ECO:0000313" key="2">
    <source>
        <dbReference type="EMBL" id="KAK4883753.1"/>
    </source>
</evidence>
<dbReference type="GO" id="GO:0005549">
    <property type="term" value="F:odorant binding"/>
    <property type="evidence" value="ECO:0007669"/>
    <property type="project" value="InterPro"/>
</dbReference>
<keyword evidence="3" id="KW-1185">Reference proteome</keyword>
<dbReference type="SUPFAM" id="SSF47565">
    <property type="entry name" value="Insect pheromone/odorant-binding proteins"/>
    <property type="match status" value="1"/>
</dbReference>
<sequence>MYSIMYSYTFYCALFICCAQVFSVEIPDPLFDKDALECLEEMKLDKSFIQKSVDEKFRVGKDDTKMQEYLECLGKAKKVVKEDDKLNEASMNDHVLNVLIPLLNKSGDKNELATKVINACIHITGDSYGKRMVNLHNCAVEELAKH</sequence>
<feature type="chain" id="PRO_5042918222" evidence="1">
    <location>
        <begin position="24"/>
        <end position="146"/>
    </location>
</feature>
<dbReference type="AlphaFoldDB" id="A0AAN7SQF2"/>
<evidence type="ECO:0000256" key="1">
    <source>
        <dbReference type="SAM" id="SignalP"/>
    </source>
</evidence>
<dbReference type="EMBL" id="JARPUR010000001">
    <property type="protein sequence ID" value="KAK4883753.1"/>
    <property type="molecule type" value="Genomic_DNA"/>
</dbReference>
<dbReference type="Pfam" id="PF01395">
    <property type="entry name" value="PBP_GOBP"/>
    <property type="match status" value="1"/>
</dbReference>
<proteinExistence type="predicted"/>
<organism evidence="2 3">
    <name type="scientific">Aquatica leii</name>
    <dbReference type="NCBI Taxonomy" id="1421715"/>
    <lineage>
        <taxon>Eukaryota</taxon>
        <taxon>Metazoa</taxon>
        <taxon>Ecdysozoa</taxon>
        <taxon>Arthropoda</taxon>
        <taxon>Hexapoda</taxon>
        <taxon>Insecta</taxon>
        <taxon>Pterygota</taxon>
        <taxon>Neoptera</taxon>
        <taxon>Endopterygota</taxon>
        <taxon>Coleoptera</taxon>
        <taxon>Polyphaga</taxon>
        <taxon>Elateriformia</taxon>
        <taxon>Elateroidea</taxon>
        <taxon>Lampyridae</taxon>
        <taxon>Luciolinae</taxon>
        <taxon>Aquatica</taxon>
    </lineage>
</organism>
<comment type="caution">
    <text evidence="2">The sequence shown here is derived from an EMBL/GenBank/DDBJ whole genome shotgun (WGS) entry which is preliminary data.</text>
</comment>
<dbReference type="InterPro" id="IPR006170">
    <property type="entry name" value="PBP/GOBP"/>
</dbReference>
<gene>
    <name evidence="2" type="ORF">RN001_000024</name>
</gene>
<keyword evidence="1" id="KW-0732">Signal</keyword>
<evidence type="ECO:0000313" key="3">
    <source>
        <dbReference type="Proteomes" id="UP001353858"/>
    </source>
</evidence>
<dbReference type="Proteomes" id="UP001353858">
    <property type="component" value="Unassembled WGS sequence"/>
</dbReference>
<dbReference type="InterPro" id="IPR036728">
    <property type="entry name" value="PBP_GOBP_sf"/>
</dbReference>
<protein>
    <submittedName>
        <fullName evidence="2">Uncharacterized protein</fullName>
    </submittedName>
</protein>
<accession>A0AAN7SQF2</accession>
<dbReference type="Gene3D" id="1.10.238.20">
    <property type="entry name" value="Pheromone/general odorant binding protein domain"/>
    <property type="match status" value="1"/>
</dbReference>
<feature type="signal peptide" evidence="1">
    <location>
        <begin position="1"/>
        <end position="23"/>
    </location>
</feature>
<name>A0AAN7SQF2_9COLE</name>